<sequence>MIKLKSIALALPAAAVIGWIGYSFYQAYQPVPERFQGQIEAQQYSISSKVAGRIDNVLVRKGETVNKGDLIFTLFSPELDAKLEQAKAGQQAADAMAEQAESGAREQEISAARDQWQKARAAAQLADKTYKRVDALYKEGVAAEQKRDEAYTQWQAAKYTENAALQMYELAKAGARSETKRAAQEKVRMAAGAVAEVEAYAKDTKIHSWYQGEVSQILLHPGELAPQGFPVVTVIDMKDAWAVFNIREDKLRQFAKGARFEANIPSMGEQAYEFEVTHVAPLADFATWRATNSQNGYDMRTFEVEARPVTPIEGLRAGMSILVSEQTQG</sequence>
<reference evidence="1 2" key="1">
    <citation type="submission" date="2020-02" db="EMBL/GenBank/DDBJ databases">
        <title>The draft genome of Grimontia sedimenta sp. nov., isolated from benthic sediments near coral reefs south of Kuwait.</title>
        <authorList>
            <person name="Mahmoud H.M."/>
            <person name="Jose L."/>
            <person name="Eapen S."/>
        </authorList>
    </citation>
    <scope>NUCLEOTIDE SEQUENCE [LARGE SCALE GENOMIC DNA]</scope>
    <source>
        <strain evidence="1 2">S25</strain>
    </source>
</reference>
<dbReference type="EMBL" id="JAALDL010000003">
    <property type="protein sequence ID" value="NGN97123.1"/>
    <property type="molecule type" value="Genomic_DNA"/>
</dbReference>
<dbReference type="PANTHER" id="PTHR30438">
    <property type="entry name" value="36 KDA ANTIGEN-RELATED"/>
    <property type="match status" value="1"/>
</dbReference>
<dbReference type="RefSeq" id="WP_165012145.1">
    <property type="nucleotide sequence ID" value="NZ_JAALDL010000003.1"/>
</dbReference>
<dbReference type="Gene3D" id="2.40.50.100">
    <property type="match status" value="1"/>
</dbReference>
<dbReference type="SUPFAM" id="SSF111369">
    <property type="entry name" value="HlyD-like secretion proteins"/>
    <property type="match status" value="1"/>
</dbReference>
<comment type="caution">
    <text evidence="1">The sequence shown here is derived from an EMBL/GenBank/DDBJ whole genome shotgun (WGS) entry which is preliminary data.</text>
</comment>
<proteinExistence type="predicted"/>
<dbReference type="Proteomes" id="UP000473008">
    <property type="component" value="Unassembled WGS sequence"/>
</dbReference>
<dbReference type="AlphaFoldDB" id="A0A6M1R4N5"/>
<accession>A0A6M1R4N5</accession>
<dbReference type="Gene3D" id="2.40.30.170">
    <property type="match status" value="1"/>
</dbReference>
<evidence type="ECO:0000313" key="1">
    <source>
        <dbReference type="EMBL" id="NGN97123.1"/>
    </source>
</evidence>
<keyword evidence="2" id="KW-1185">Reference proteome</keyword>
<organism evidence="1 2">
    <name type="scientific">Grimontia sedimenti</name>
    <dbReference type="NCBI Taxonomy" id="2711294"/>
    <lineage>
        <taxon>Bacteria</taxon>
        <taxon>Pseudomonadati</taxon>
        <taxon>Pseudomonadota</taxon>
        <taxon>Gammaproteobacteria</taxon>
        <taxon>Vibrionales</taxon>
        <taxon>Vibrionaceae</taxon>
        <taxon>Grimontia</taxon>
    </lineage>
</organism>
<dbReference type="Gene3D" id="1.10.287.470">
    <property type="entry name" value="Helix hairpin bin"/>
    <property type="match status" value="1"/>
</dbReference>
<protein>
    <submittedName>
        <fullName evidence="1">HlyD family secretion protein</fullName>
    </submittedName>
</protein>
<evidence type="ECO:0000313" key="2">
    <source>
        <dbReference type="Proteomes" id="UP000473008"/>
    </source>
</evidence>
<dbReference type="PANTHER" id="PTHR30438:SF1">
    <property type="entry name" value="36 KDA ANTIGEN"/>
    <property type="match status" value="1"/>
</dbReference>
<name>A0A6M1R4N5_9GAMM</name>
<gene>
    <name evidence="1" type="ORF">G5S52_05480</name>
</gene>